<gene>
    <name evidence="8" type="ORF">RNJ44_01231</name>
</gene>
<feature type="coiled-coil region" evidence="4">
    <location>
        <begin position="276"/>
        <end position="356"/>
    </location>
</feature>
<keyword evidence="2 4" id="KW-0175">Coiled coil</keyword>
<dbReference type="InterPro" id="IPR012929">
    <property type="entry name" value="Nucleoprot-TPR/MLP1-2_dom"/>
</dbReference>
<dbReference type="PANTHER" id="PTHR18898:SF2">
    <property type="entry name" value="NUCLEOPROTEIN TPR"/>
    <property type="match status" value="1"/>
</dbReference>
<comment type="caution">
    <text evidence="8">The sequence shown here is derived from an EMBL/GenBank/DDBJ whole genome shotgun (WGS) entry which is preliminary data.</text>
</comment>
<evidence type="ECO:0000313" key="9">
    <source>
        <dbReference type="Proteomes" id="UP001623330"/>
    </source>
</evidence>
<feature type="coiled-coil region" evidence="4">
    <location>
        <begin position="1492"/>
        <end position="1522"/>
    </location>
</feature>
<keyword evidence="3" id="KW-0539">Nucleus</keyword>
<evidence type="ECO:0000259" key="6">
    <source>
        <dbReference type="Pfam" id="PF07926"/>
    </source>
</evidence>
<feature type="coiled-coil region" evidence="4">
    <location>
        <begin position="870"/>
        <end position="939"/>
    </location>
</feature>
<feature type="coiled-coil region" evidence="4">
    <location>
        <begin position="390"/>
        <end position="417"/>
    </location>
</feature>
<dbReference type="Gene3D" id="1.20.5.340">
    <property type="match status" value="1"/>
</dbReference>
<feature type="coiled-coil region" evidence="4">
    <location>
        <begin position="58"/>
        <end position="141"/>
    </location>
</feature>
<evidence type="ECO:0000313" key="8">
    <source>
        <dbReference type="EMBL" id="KAL3230782.1"/>
    </source>
</evidence>
<keyword evidence="9" id="KW-1185">Reference proteome</keyword>
<evidence type="ECO:0000256" key="1">
    <source>
        <dbReference type="ARBA" id="ARBA00004123"/>
    </source>
</evidence>
<dbReference type="InterPro" id="IPR057974">
    <property type="entry name" value="NUA/TPR/MLP1-2-like_dom"/>
</dbReference>
<evidence type="ECO:0000259" key="7">
    <source>
        <dbReference type="Pfam" id="PF25785"/>
    </source>
</evidence>
<dbReference type="Pfam" id="PF07926">
    <property type="entry name" value="TPR_MLP1_2"/>
    <property type="match status" value="1"/>
</dbReference>
<feature type="domain" description="NUA/TPR/MLP1-2-like" evidence="7">
    <location>
        <begin position="460"/>
        <end position="568"/>
    </location>
</feature>
<reference evidence="8 9" key="1">
    <citation type="submission" date="2024-05" db="EMBL/GenBank/DDBJ databases">
        <title>Long read based assembly of the Candida bracarensis genome reveals expanded adhesin content.</title>
        <authorList>
            <person name="Marcet-Houben M."/>
            <person name="Ksiezopolska E."/>
            <person name="Gabaldon T."/>
        </authorList>
    </citation>
    <scope>NUCLEOTIDE SEQUENCE [LARGE SCALE GENOMIC DNA]</scope>
    <source>
        <strain evidence="8 9">CBM6</strain>
    </source>
</reference>
<dbReference type="Proteomes" id="UP001623330">
    <property type="component" value="Unassembled WGS sequence"/>
</dbReference>
<feature type="compositionally biased region" description="Basic and acidic residues" evidence="5">
    <location>
        <begin position="1762"/>
        <end position="1774"/>
    </location>
</feature>
<feature type="coiled-coil region" evidence="4">
    <location>
        <begin position="641"/>
        <end position="844"/>
    </location>
</feature>
<comment type="subcellular location">
    <subcellularLocation>
        <location evidence="1">Nucleus</location>
    </subcellularLocation>
</comment>
<feature type="region of interest" description="Disordered" evidence="5">
    <location>
        <begin position="1622"/>
        <end position="1711"/>
    </location>
</feature>
<feature type="region of interest" description="Disordered" evidence="5">
    <location>
        <begin position="1734"/>
        <end position="1774"/>
    </location>
</feature>
<dbReference type="Pfam" id="PF25785">
    <property type="entry name" value="TPR"/>
    <property type="match status" value="1"/>
</dbReference>
<name>A0ABR4NRE0_9SACH</name>
<feature type="region of interest" description="Disordered" evidence="5">
    <location>
        <begin position="1416"/>
        <end position="1435"/>
    </location>
</feature>
<feature type="domain" description="Nucleoprotein TPR/MLP1-2" evidence="6">
    <location>
        <begin position="1010"/>
        <end position="1135"/>
    </location>
</feature>
<organism evidence="8 9">
    <name type="scientific">Nakaseomyces bracarensis</name>
    <dbReference type="NCBI Taxonomy" id="273131"/>
    <lineage>
        <taxon>Eukaryota</taxon>
        <taxon>Fungi</taxon>
        <taxon>Dikarya</taxon>
        <taxon>Ascomycota</taxon>
        <taxon>Saccharomycotina</taxon>
        <taxon>Saccharomycetes</taxon>
        <taxon>Saccharomycetales</taxon>
        <taxon>Saccharomycetaceae</taxon>
        <taxon>Nakaseomyces</taxon>
    </lineage>
</organism>
<dbReference type="PANTHER" id="PTHR18898">
    <property type="entry name" value="NUCLEOPROTEIN TPR-RELATED"/>
    <property type="match status" value="1"/>
</dbReference>
<evidence type="ECO:0000256" key="3">
    <source>
        <dbReference type="ARBA" id="ARBA00023242"/>
    </source>
</evidence>
<dbReference type="EMBL" id="JBEVYD010000009">
    <property type="protein sequence ID" value="KAL3230782.1"/>
    <property type="molecule type" value="Genomic_DNA"/>
</dbReference>
<feature type="compositionally biased region" description="Polar residues" evidence="5">
    <location>
        <begin position="1736"/>
        <end position="1751"/>
    </location>
</feature>
<evidence type="ECO:0000256" key="5">
    <source>
        <dbReference type="SAM" id="MobiDB-lite"/>
    </source>
</evidence>
<feature type="region of interest" description="Disordered" evidence="5">
    <location>
        <begin position="1349"/>
        <end position="1372"/>
    </location>
</feature>
<feature type="compositionally biased region" description="Basic and acidic residues" evidence="5">
    <location>
        <begin position="1622"/>
        <end position="1635"/>
    </location>
</feature>
<evidence type="ECO:0000256" key="2">
    <source>
        <dbReference type="ARBA" id="ARBA00023054"/>
    </source>
</evidence>
<protein>
    <submittedName>
        <fullName evidence="8">Protein MLP1</fullName>
    </submittedName>
</protein>
<sequence>MSAETDNLQIIGAFLNLESDKVEHLDQSLKDVLLSKVEEFSKLESDNLKVNVLLDELKSSSNERYEKLKQELDLLVKDNSEIREENKQLSQKVLSLENSDRRHGEEASMSANEISSLKSDIAELNAKNSRLQETLHGKNVEIEEVNKTKLTLIEENKIINQKLLESEMKCQSLQSDELSKKAEIERSSQEVLLLRKNQEWLEQELTNKNQHFLFYRKKTDMMVHDAVTNLEKIKSELKLEKANNELLNKKVTEFSNNLQVKLMENKDLKDILNVEKQEFEKEMKIKTKLISLYEDQIKTLESNIKNKLRSAEESEESSSEIVSQLKDELSATKSALQKAEERCLRLESLYDTTESNQATTNGLHDGSNLLDEFNSSTISSTTSKRIQSDMNILKRKLLQEKRQKEKLQQQVEAFVVELEHKIPVINSFQERTSALEKELTDTALLLEHTSKENELKSTEVKSLNKKVFDLEQNIGTLIRQRTDLAHQIQFLLINTSVAQDNSRLLSEEELKFIKNLITNDNMDALNDSQKVISDRLVKFKDIAELQERNNELLSAVRNLAQKLEDNEKQQRAGTENNIDEDSSIFAEAKEAILTLESANETLEKNLHLVTKERDAFKLLVSEGGQAKTNPDIFQEKYQELKIKSDNKISELEARLSQVTEDSSSHTKALTEEINELHKKISQLNIDLQKHRSAEYLAEERLKLVQNSMDLIKNENEQLRSRSQRLEESLSKQDEQTQKTFTSYIESVAKISSLETTLKNNQTEVSLLKSAKESLKTELANVNDEKSKLRVMLAQLQSVQNERESLLKETQENFKKRLSDLTKQNDDIEAKLNVKITEIQTAESEKKSQNEWYQNKIDELSSKFQLEHQAVLDKQNEIDGLSIKIKNIEKQYDELKIRLHTFETLNSTDNIDENNVREALEKAKIELSEAYSQLDDFKTLSQSSDDTLNELKSNYERKEFEINSKLKMITDDKNELEERFSILRQQLENVKNELDLQRERAETEKKSMTQKISELEGSSQSVEEVKQEYMDRLQKLQNDLEEQTVYANNAQKNYEQELQKHANVSKTISELREQNQKLKNDVQSLSSELLSITEKLSQKENTWNFERNELEKQNKLAQQRIDDVSKQNQLLYSQIDILNKAESMEDEEFEEGKEDNESTALLLSIRRERDILDTKLTVVENEKNSINKKLLDLEAELNMAKSDASNYRAKYEQHADIIRQYNRVKDELNNLDLLKESNTTLRNELKHVSDEKQKLSDELKKINEDILPMKSDLQNLQQVISEKDDMMKAVQEESQRWKIRLEEMIENHQKVNVDDYSKLENQLKEMENELENSRKENSELDERFNRLKKQAQERLKASKEQHSSLQSQISDLKKERDDLEAKMKEVAEKNSLTEAQISSLQEENKKIEDMRNELAEISTKNEELQRELDNKNEKSEQSTIELKDKINELNGIITNLKEELEVKQSTHVSEEDTKKVLDGMRHDLIEEKERFIAEKTEEFNNKLNAEIEKIKDEMKQMEKESAEPTVEPVDIEAIKKEWQDENEAIVQQRISEAEENLKKRIRLPTEEKIQKIIEKRKAELEQEFNEKIKEKAKELLLNDSNGEFNDEVREALAKEMKEKFEEDLQSARRKAFEEGKQQANMRTTLLERKVQKLESQLQNKDSSDADNESEAPKKISENHPIPDVPKFGNLGSGEKVLKPSSPFGAASQFNNPFTFGSKNIVSPFASAFAPTFKDFDTNGTTFTSGSSDNSPQKRPAQDNLENDDAKKARSDDENV</sequence>
<accession>A0ABR4NRE0</accession>
<feature type="compositionally biased region" description="Basic and acidic residues" evidence="5">
    <location>
        <begin position="1349"/>
        <end position="1361"/>
    </location>
</feature>
<evidence type="ECO:0000256" key="4">
    <source>
        <dbReference type="SAM" id="Coils"/>
    </source>
</evidence>
<feature type="coiled-coil region" evidence="4">
    <location>
        <begin position="542"/>
        <end position="612"/>
    </location>
</feature>
<feature type="coiled-coil region" evidence="4">
    <location>
        <begin position="965"/>
        <end position="1126"/>
    </location>
</feature>
<proteinExistence type="predicted"/>